<organism evidence="1 2">
    <name type="scientific">Chaenocephalus aceratus</name>
    <name type="common">Blackfin icefish</name>
    <name type="synonym">Chaenichthys aceratus</name>
    <dbReference type="NCBI Taxonomy" id="36190"/>
    <lineage>
        <taxon>Eukaryota</taxon>
        <taxon>Metazoa</taxon>
        <taxon>Chordata</taxon>
        <taxon>Craniata</taxon>
        <taxon>Vertebrata</taxon>
        <taxon>Euteleostomi</taxon>
        <taxon>Actinopterygii</taxon>
        <taxon>Neopterygii</taxon>
        <taxon>Teleostei</taxon>
        <taxon>Neoteleostei</taxon>
        <taxon>Acanthomorphata</taxon>
        <taxon>Eupercaria</taxon>
        <taxon>Perciformes</taxon>
        <taxon>Notothenioidei</taxon>
        <taxon>Channichthyidae</taxon>
        <taxon>Chaenocephalus</taxon>
    </lineage>
</organism>
<dbReference type="Proteomes" id="UP001057452">
    <property type="component" value="Chromosome 13"/>
</dbReference>
<evidence type="ECO:0000313" key="2">
    <source>
        <dbReference type="Proteomes" id="UP001057452"/>
    </source>
</evidence>
<protein>
    <submittedName>
        <fullName evidence="1">Uncharacterized protein</fullName>
    </submittedName>
</protein>
<keyword evidence="2" id="KW-1185">Reference proteome</keyword>
<proteinExistence type="predicted"/>
<reference evidence="1" key="1">
    <citation type="submission" date="2022-05" db="EMBL/GenBank/DDBJ databases">
        <title>Chromosome-level genome of Chaenocephalus aceratus.</title>
        <authorList>
            <person name="Park H."/>
        </authorList>
    </citation>
    <scope>NUCLEOTIDE SEQUENCE</scope>
    <source>
        <strain evidence="1">KU_202001</strain>
    </source>
</reference>
<comment type="caution">
    <text evidence="1">The sequence shown here is derived from an EMBL/GenBank/DDBJ whole genome shotgun (WGS) entry which is preliminary data.</text>
</comment>
<evidence type="ECO:0000313" key="1">
    <source>
        <dbReference type="EMBL" id="KAI4815364.1"/>
    </source>
</evidence>
<name>A0ACB9WNV1_CHAAC</name>
<dbReference type="EMBL" id="CM043797">
    <property type="protein sequence ID" value="KAI4815364.1"/>
    <property type="molecule type" value="Genomic_DNA"/>
</dbReference>
<gene>
    <name evidence="1" type="ORF">KUCAC02_005512</name>
</gene>
<sequence length="141" mass="15187">MRAPGLCWIRSVRDQLCAGSALLQDQLVLIMVCSGLRSVLDQVSAVSGLCWIRSVAGSALFWISSVLDQVCAGSALFWIISVLDQVYAGSALFWIRSCAGSGLFWIRSVLDQGPVLTLFCGILPPVHGLLTPRHLAISSRV</sequence>
<accession>A0ACB9WNV1</accession>